<evidence type="ECO:0000313" key="3">
    <source>
        <dbReference type="Proteomes" id="UP000235145"/>
    </source>
</evidence>
<feature type="region of interest" description="Disordered" evidence="1">
    <location>
        <begin position="139"/>
        <end position="180"/>
    </location>
</feature>
<comment type="caution">
    <text evidence="2">The sequence shown here is derived from an EMBL/GenBank/DDBJ whole genome shotgun (WGS) entry which is preliminary data.</text>
</comment>
<proteinExistence type="predicted"/>
<protein>
    <submittedName>
        <fullName evidence="2">Uncharacterized protein</fullName>
    </submittedName>
</protein>
<sequence>MPLRVIECVLPWLVGSLTEEESKSFRHNMHMAAPPSDIALVTLFSGWACKGRPREICLYSGTTGCCPARAFLESSNGCNPPCCARAFLDICLSSGTIGLGRSSSSGILSSISYGANEIASSVLASITCQSKKNKWNFNRMNLDKDKDKSGKKQKGEKSGVGEKAKTKGAVEHPQNPVATAHRTGKDSLICFFY</sequence>
<name>A0A9R1XAP7_LACSA</name>
<gene>
    <name evidence="2" type="ORF">LSAT_V11C500259590</name>
</gene>
<feature type="compositionally biased region" description="Basic and acidic residues" evidence="1">
    <location>
        <begin position="141"/>
        <end position="170"/>
    </location>
</feature>
<dbReference type="EMBL" id="NBSK02000005">
    <property type="protein sequence ID" value="KAJ0203569.1"/>
    <property type="molecule type" value="Genomic_DNA"/>
</dbReference>
<evidence type="ECO:0000313" key="2">
    <source>
        <dbReference type="EMBL" id="KAJ0203569.1"/>
    </source>
</evidence>
<organism evidence="2 3">
    <name type="scientific">Lactuca sativa</name>
    <name type="common">Garden lettuce</name>
    <dbReference type="NCBI Taxonomy" id="4236"/>
    <lineage>
        <taxon>Eukaryota</taxon>
        <taxon>Viridiplantae</taxon>
        <taxon>Streptophyta</taxon>
        <taxon>Embryophyta</taxon>
        <taxon>Tracheophyta</taxon>
        <taxon>Spermatophyta</taxon>
        <taxon>Magnoliopsida</taxon>
        <taxon>eudicotyledons</taxon>
        <taxon>Gunneridae</taxon>
        <taxon>Pentapetalae</taxon>
        <taxon>asterids</taxon>
        <taxon>campanulids</taxon>
        <taxon>Asterales</taxon>
        <taxon>Asteraceae</taxon>
        <taxon>Cichorioideae</taxon>
        <taxon>Cichorieae</taxon>
        <taxon>Lactucinae</taxon>
        <taxon>Lactuca</taxon>
    </lineage>
</organism>
<reference evidence="2 3" key="1">
    <citation type="journal article" date="2017" name="Nat. Commun.">
        <title>Genome assembly with in vitro proximity ligation data and whole-genome triplication in lettuce.</title>
        <authorList>
            <person name="Reyes-Chin-Wo S."/>
            <person name="Wang Z."/>
            <person name="Yang X."/>
            <person name="Kozik A."/>
            <person name="Arikit S."/>
            <person name="Song C."/>
            <person name="Xia L."/>
            <person name="Froenicke L."/>
            <person name="Lavelle D.O."/>
            <person name="Truco M.J."/>
            <person name="Xia R."/>
            <person name="Zhu S."/>
            <person name="Xu C."/>
            <person name="Xu H."/>
            <person name="Xu X."/>
            <person name="Cox K."/>
            <person name="Korf I."/>
            <person name="Meyers B.C."/>
            <person name="Michelmore R.W."/>
        </authorList>
    </citation>
    <scope>NUCLEOTIDE SEQUENCE [LARGE SCALE GENOMIC DNA]</scope>
    <source>
        <strain evidence="3">cv. Salinas</strain>
        <tissue evidence="2">Seedlings</tissue>
    </source>
</reference>
<dbReference type="AlphaFoldDB" id="A0A9R1XAP7"/>
<dbReference type="Proteomes" id="UP000235145">
    <property type="component" value="Unassembled WGS sequence"/>
</dbReference>
<accession>A0A9R1XAP7</accession>
<evidence type="ECO:0000256" key="1">
    <source>
        <dbReference type="SAM" id="MobiDB-lite"/>
    </source>
</evidence>
<keyword evidence="3" id="KW-1185">Reference proteome</keyword>